<dbReference type="EMBL" id="QNUK01000106">
    <property type="protein sequence ID" value="KAF5901722.1"/>
    <property type="molecule type" value="Genomic_DNA"/>
</dbReference>
<organism evidence="1 2">
    <name type="scientific">Clarias magur</name>
    <name type="common">Asian catfish</name>
    <name type="synonym">Macropteronotus magur</name>
    <dbReference type="NCBI Taxonomy" id="1594786"/>
    <lineage>
        <taxon>Eukaryota</taxon>
        <taxon>Metazoa</taxon>
        <taxon>Chordata</taxon>
        <taxon>Craniata</taxon>
        <taxon>Vertebrata</taxon>
        <taxon>Euteleostomi</taxon>
        <taxon>Actinopterygii</taxon>
        <taxon>Neopterygii</taxon>
        <taxon>Teleostei</taxon>
        <taxon>Ostariophysi</taxon>
        <taxon>Siluriformes</taxon>
        <taxon>Clariidae</taxon>
        <taxon>Clarias</taxon>
    </lineage>
</organism>
<evidence type="ECO:0000313" key="1">
    <source>
        <dbReference type="EMBL" id="KAF5901722.1"/>
    </source>
</evidence>
<gene>
    <name evidence="1" type="primary">txndc16</name>
    <name evidence="1" type="ORF">DAT39_008534</name>
</gene>
<reference evidence="1" key="1">
    <citation type="submission" date="2020-07" db="EMBL/GenBank/DDBJ databases">
        <title>Clarias magur genome sequencing, assembly and annotation.</title>
        <authorList>
            <person name="Kushwaha B."/>
            <person name="Kumar R."/>
            <person name="Das P."/>
            <person name="Joshi C.G."/>
            <person name="Kumar D."/>
            <person name="Nagpure N.S."/>
            <person name="Pandey M."/>
            <person name="Agarwal S."/>
            <person name="Srivastava S."/>
            <person name="Singh M."/>
            <person name="Sahoo L."/>
            <person name="Jayasankar P."/>
            <person name="Meher P.K."/>
            <person name="Koringa P.G."/>
            <person name="Iquebal M.A."/>
            <person name="Das S.P."/>
            <person name="Bit A."/>
            <person name="Patnaik S."/>
            <person name="Patel N."/>
            <person name="Shah T.M."/>
            <person name="Hinsu A."/>
            <person name="Jena J.K."/>
        </authorList>
    </citation>
    <scope>NUCLEOTIDE SEQUENCE</scope>
    <source>
        <strain evidence="1">CIFAMagur01</strain>
        <tissue evidence="1">Testis</tissue>
    </source>
</reference>
<proteinExistence type="predicted"/>
<comment type="caution">
    <text evidence="1">The sequence shown here is derived from an EMBL/GenBank/DDBJ whole genome shotgun (WGS) entry which is preliminary data.</text>
</comment>
<feature type="non-terminal residue" evidence="1">
    <location>
        <position position="1"/>
    </location>
</feature>
<evidence type="ECO:0000313" key="2">
    <source>
        <dbReference type="Proteomes" id="UP000727407"/>
    </source>
</evidence>
<sequence length="52" mass="5590">AQGHSVALPALLVSRGPGVRRKARPLLLSTLQDMTSRIRRATLETFVSTSSS</sequence>
<accession>A0A8J4UMS2</accession>
<name>A0A8J4UMS2_CLAMG</name>
<dbReference type="AlphaFoldDB" id="A0A8J4UMS2"/>
<keyword evidence="2" id="KW-1185">Reference proteome</keyword>
<protein>
    <submittedName>
        <fullName evidence="1">Thioredoxin domain-containing protein 16 isoform X1</fullName>
    </submittedName>
</protein>
<feature type="non-terminal residue" evidence="1">
    <location>
        <position position="52"/>
    </location>
</feature>
<dbReference type="Proteomes" id="UP000727407">
    <property type="component" value="Unassembled WGS sequence"/>
</dbReference>